<keyword evidence="6" id="KW-0966">Cell projection</keyword>
<comment type="subcellular location">
    <subcellularLocation>
        <location evidence="1 4">Archaeal flagellum</location>
    </subcellularLocation>
</comment>
<reference evidence="6" key="2">
    <citation type="submission" date="2020-09" db="EMBL/GenBank/DDBJ databases">
        <authorList>
            <person name="Sun Q."/>
            <person name="Ohkuma M."/>
        </authorList>
    </citation>
    <scope>NUCLEOTIDE SEQUENCE</scope>
    <source>
        <strain evidence="6">JCM 19018</strain>
    </source>
</reference>
<evidence type="ECO:0000313" key="6">
    <source>
        <dbReference type="EMBL" id="GGK57859.1"/>
    </source>
</evidence>
<dbReference type="OrthoDB" id="102632at2157"/>
<dbReference type="GO" id="GO:0097588">
    <property type="term" value="P:archaeal or bacterial-type flagellum-dependent cell motility"/>
    <property type="evidence" value="ECO:0007669"/>
    <property type="project" value="InterPro"/>
</dbReference>
<dbReference type="PANTHER" id="PTHR35903:SF1">
    <property type="entry name" value="FLAGELLIN B1"/>
    <property type="match status" value="1"/>
</dbReference>
<dbReference type="PANTHER" id="PTHR35903">
    <property type="entry name" value="FLAGELLIN B1"/>
    <property type="match status" value="1"/>
</dbReference>
<evidence type="ECO:0000313" key="7">
    <source>
        <dbReference type="Proteomes" id="UP000614221"/>
    </source>
</evidence>
<reference evidence="6" key="1">
    <citation type="journal article" date="2014" name="Int. J. Syst. Evol. Microbiol.">
        <title>Complete genome sequence of Corynebacterium casei LMG S-19264T (=DSM 44701T), isolated from a smear-ripened cheese.</title>
        <authorList>
            <consortium name="US DOE Joint Genome Institute (JGI-PGF)"/>
            <person name="Walter F."/>
            <person name="Albersmeier A."/>
            <person name="Kalinowski J."/>
            <person name="Ruckert C."/>
        </authorList>
    </citation>
    <scope>NUCLEOTIDE SEQUENCE</scope>
    <source>
        <strain evidence="6">JCM 19018</strain>
    </source>
</reference>
<evidence type="ECO:0000256" key="5">
    <source>
        <dbReference type="SAM" id="Phobius"/>
    </source>
</evidence>
<comment type="similarity">
    <text evidence="2 4">Belongs to the archaeal flagellin family.</text>
</comment>
<dbReference type="AlphaFoldDB" id="A0A830EGP6"/>
<feature type="transmembrane region" description="Helical" evidence="5">
    <location>
        <begin position="20"/>
        <end position="41"/>
    </location>
</feature>
<proteinExistence type="inferred from homology"/>
<keyword evidence="5" id="KW-0812">Transmembrane</keyword>
<dbReference type="Proteomes" id="UP000614221">
    <property type="component" value="Unassembled WGS sequence"/>
</dbReference>
<dbReference type="InterPro" id="IPR002774">
    <property type="entry name" value="Flagellin_arc-type"/>
</dbReference>
<dbReference type="GO" id="GO:0097589">
    <property type="term" value="C:archaeal-type flagellum"/>
    <property type="evidence" value="ECO:0007669"/>
    <property type="project" value="UniProtKB-SubCell"/>
</dbReference>
<keyword evidence="3 4" id="KW-0974">Archaeal flagellum</keyword>
<comment type="caution">
    <text evidence="6">The sequence shown here is derived from an EMBL/GenBank/DDBJ whole genome shotgun (WGS) entry which is preliminary data.</text>
</comment>
<protein>
    <recommendedName>
        <fullName evidence="4">Flagellin</fullName>
    </recommendedName>
</protein>
<dbReference type="EMBL" id="BMPD01000001">
    <property type="protein sequence ID" value="GGK57859.1"/>
    <property type="molecule type" value="Genomic_DNA"/>
</dbReference>
<gene>
    <name evidence="6" type="ORF">GCM10009067_07900</name>
</gene>
<dbReference type="GO" id="GO:0005198">
    <property type="term" value="F:structural molecule activity"/>
    <property type="evidence" value="ECO:0007669"/>
    <property type="project" value="InterPro"/>
</dbReference>
<evidence type="ECO:0000256" key="4">
    <source>
        <dbReference type="RuleBase" id="RU361282"/>
    </source>
</evidence>
<dbReference type="Pfam" id="PF01917">
    <property type="entry name" value="Flagellin_arch-type"/>
    <property type="match status" value="1"/>
</dbReference>
<accession>A0A830EGP6</accession>
<name>A0A830EGP6_9EURY</name>
<evidence type="ECO:0000256" key="2">
    <source>
        <dbReference type="ARBA" id="ARBA00010256"/>
    </source>
</evidence>
<comment type="function">
    <text evidence="4">Flagellin is the subunit protein which polymerizes to form the filaments of archaeal flagella.</text>
</comment>
<sequence length="210" mass="21655">MQRLRPSTEGTGEDRGQVGIGTLIVFIAMVLVAAIAAGVLINTAGFLQSSAQATGQQSSDSTTNRIQVVSMTGDHFTGNSEVGVVNVTVKRAPGAGNVDLGKTTVQWIGPSGSYYQLAVGGADGNPDGRFVVSTVQDKDDSQPVLNSVEDRLTISLDLGESREVTGATTFGKPLPEGETATLRISSPAGAMTTEEVVVPKTISGESSVML</sequence>
<evidence type="ECO:0000256" key="3">
    <source>
        <dbReference type="ARBA" id="ARBA00022440"/>
    </source>
</evidence>
<keyword evidence="5" id="KW-0472">Membrane</keyword>
<evidence type="ECO:0000256" key="1">
    <source>
        <dbReference type="ARBA" id="ARBA00004618"/>
    </source>
</evidence>
<keyword evidence="5" id="KW-1133">Transmembrane helix</keyword>
<dbReference type="NCBIfam" id="TIGR02537">
    <property type="entry name" value="arch_flag_Nterm"/>
    <property type="match status" value="1"/>
</dbReference>
<keyword evidence="6" id="KW-0282">Flagellum</keyword>
<organism evidence="6 7">
    <name type="scientific">Haloarcula sebkhae</name>
    <dbReference type="NCBI Taxonomy" id="932660"/>
    <lineage>
        <taxon>Archaea</taxon>
        <taxon>Methanobacteriati</taxon>
        <taxon>Methanobacteriota</taxon>
        <taxon>Stenosarchaea group</taxon>
        <taxon>Halobacteria</taxon>
        <taxon>Halobacteriales</taxon>
        <taxon>Haloarculaceae</taxon>
        <taxon>Haloarcula</taxon>
    </lineage>
</organism>
<dbReference type="RefSeq" id="WP_188975530.1">
    <property type="nucleotide sequence ID" value="NZ_BMPD01000001.1"/>
</dbReference>
<keyword evidence="6" id="KW-0969">Cilium</keyword>
<dbReference type="InterPro" id="IPR013373">
    <property type="entry name" value="Flagellin/pilin_N_arc"/>
</dbReference>